<dbReference type="GO" id="GO:0043531">
    <property type="term" value="F:ADP binding"/>
    <property type="evidence" value="ECO:0007669"/>
    <property type="project" value="TreeGrafter"/>
</dbReference>
<evidence type="ECO:0000256" key="1">
    <source>
        <dbReference type="ARBA" id="ARBA00000642"/>
    </source>
</evidence>
<accession>A0A173TDV8</accession>
<dbReference type="PROSITE" id="PS00111">
    <property type="entry name" value="PGLYCERATE_KINASE"/>
    <property type="match status" value="1"/>
</dbReference>
<evidence type="ECO:0000256" key="5">
    <source>
        <dbReference type="ARBA" id="ARBA00013061"/>
    </source>
</evidence>
<dbReference type="Gene3D" id="3.40.50.1260">
    <property type="entry name" value="Phosphoglycerate kinase, N-terminal domain"/>
    <property type="match status" value="2"/>
</dbReference>
<dbReference type="GO" id="GO:0005829">
    <property type="term" value="C:cytosol"/>
    <property type="evidence" value="ECO:0007669"/>
    <property type="project" value="TreeGrafter"/>
</dbReference>
<feature type="binding site" evidence="14">
    <location>
        <position position="119"/>
    </location>
    <ligand>
        <name>(2R)-3-phosphoglycerate</name>
        <dbReference type="ChEBI" id="CHEBI:58272"/>
    </ligand>
</feature>
<evidence type="ECO:0000313" key="17">
    <source>
        <dbReference type="EMBL" id="MTK20220.1"/>
    </source>
</evidence>
<feature type="binding site" evidence="13">
    <location>
        <position position="119"/>
    </location>
    <ligand>
        <name>substrate</name>
    </ligand>
</feature>
<dbReference type="FunFam" id="3.40.50.1260:FF:000001">
    <property type="entry name" value="Phosphoglycerate kinase"/>
    <property type="match status" value="1"/>
</dbReference>
<dbReference type="InterPro" id="IPR015911">
    <property type="entry name" value="Phosphoglycerate_kinase_CS"/>
</dbReference>
<comment type="similarity">
    <text evidence="4 13 16">Belongs to the phosphoglycerate kinase family.</text>
</comment>
<evidence type="ECO:0000256" key="12">
    <source>
        <dbReference type="ARBA" id="ARBA00023152"/>
    </source>
</evidence>
<keyword evidence="7 13" id="KW-0963">Cytoplasm</keyword>
<evidence type="ECO:0000313" key="18">
    <source>
        <dbReference type="Proteomes" id="UP000487649"/>
    </source>
</evidence>
<keyword evidence="8 13" id="KW-0808">Transferase</keyword>
<evidence type="ECO:0000256" key="10">
    <source>
        <dbReference type="ARBA" id="ARBA00022777"/>
    </source>
</evidence>
<dbReference type="CDD" id="cd00318">
    <property type="entry name" value="Phosphoglycerate_kinase"/>
    <property type="match status" value="1"/>
</dbReference>
<evidence type="ECO:0000256" key="9">
    <source>
        <dbReference type="ARBA" id="ARBA00022741"/>
    </source>
</evidence>
<evidence type="ECO:0000256" key="3">
    <source>
        <dbReference type="ARBA" id="ARBA00004838"/>
    </source>
</evidence>
<feature type="binding site" evidence="13 15">
    <location>
        <begin position="352"/>
        <end position="355"/>
    </location>
    <ligand>
        <name>ATP</name>
        <dbReference type="ChEBI" id="CHEBI:30616"/>
    </ligand>
</feature>
<name>A0A173TDV8_9FIRM</name>
<gene>
    <name evidence="13 17" type="primary">pgk</name>
    <name evidence="17" type="ORF">GMA92_02050</name>
</gene>
<dbReference type="PANTHER" id="PTHR11406:SF23">
    <property type="entry name" value="PHOSPHOGLYCERATE KINASE 1, CHLOROPLASTIC-RELATED"/>
    <property type="match status" value="1"/>
</dbReference>
<comment type="catalytic activity">
    <reaction evidence="1 13 16">
        <text>(2R)-3-phosphoglycerate + ATP = (2R)-3-phospho-glyceroyl phosphate + ADP</text>
        <dbReference type="Rhea" id="RHEA:14801"/>
        <dbReference type="ChEBI" id="CHEBI:30616"/>
        <dbReference type="ChEBI" id="CHEBI:57604"/>
        <dbReference type="ChEBI" id="CHEBI:58272"/>
        <dbReference type="ChEBI" id="CHEBI:456216"/>
        <dbReference type="EC" id="2.7.2.3"/>
    </reaction>
</comment>
<dbReference type="InterPro" id="IPR001576">
    <property type="entry name" value="Phosphoglycerate_kinase"/>
</dbReference>
<dbReference type="OrthoDB" id="9808460at2"/>
<evidence type="ECO:0000256" key="6">
    <source>
        <dbReference type="ARBA" id="ARBA00016471"/>
    </source>
</evidence>
<dbReference type="EMBL" id="WMQE01000003">
    <property type="protein sequence ID" value="MTK20220.1"/>
    <property type="molecule type" value="Genomic_DNA"/>
</dbReference>
<dbReference type="Pfam" id="PF00162">
    <property type="entry name" value="PGK"/>
    <property type="match status" value="1"/>
</dbReference>
<sequence>MNKKTVKDVELNGKKVLVRVDFNVPMKDGKITNDNRIVAALPTIKYILENGGRAILFSHLGKIKSEEDKASKSLRPAAERLAELLGQDVKFIPQTRGAELEAAIAELKDGEVLMFENTRFEDLDGKKESKNDAELGKYWASLGDVFVNDAFGTAHRAHASNVGISANLEAVAGFLLEKEIEFIGGAVDAPQRPMVAILGGAKVSDKIGVIENLLDKADKVLVGGGMMFTFLKAQGKNIGKSLCEEDKLELAKALLEKGGDKLVLPIDTVAAKEFSNDTEFRVVSVDELADDEMGLDVGPATVELFSNVLKDAKTVVWNGPMGVFEMSNFAKGTIGVCEAIANLEGAITIIGGGDSAAAAMQLGYADKFSHISTGGGASLEYLEGKELPGVASLSNKCCGCGCK</sequence>
<keyword evidence="12 13" id="KW-0324">Glycolysis</keyword>
<evidence type="ECO:0000256" key="11">
    <source>
        <dbReference type="ARBA" id="ARBA00022840"/>
    </source>
</evidence>
<dbReference type="HAMAP" id="MF_00145">
    <property type="entry name" value="Phosphoglyc_kinase"/>
    <property type="match status" value="1"/>
</dbReference>
<dbReference type="InterPro" id="IPR036043">
    <property type="entry name" value="Phosphoglycerate_kinase_sf"/>
</dbReference>
<dbReference type="GO" id="GO:0005524">
    <property type="term" value="F:ATP binding"/>
    <property type="evidence" value="ECO:0007669"/>
    <property type="project" value="UniProtKB-KW"/>
</dbReference>
<feature type="binding site" evidence="13">
    <location>
        <position position="156"/>
    </location>
    <ligand>
        <name>substrate</name>
    </ligand>
</feature>
<dbReference type="GO" id="GO:0009986">
    <property type="term" value="C:cell surface"/>
    <property type="evidence" value="ECO:0007669"/>
    <property type="project" value="UniProtKB-ARBA"/>
</dbReference>
<evidence type="ECO:0000256" key="13">
    <source>
        <dbReference type="HAMAP-Rule" id="MF_00145"/>
    </source>
</evidence>
<dbReference type="FunFam" id="3.40.50.1260:FF:000008">
    <property type="entry name" value="Phosphoglycerate kinase"/>
    <property type="match status" value="1"/>
</dbReference>
<feature type="binding site" evidence="13 14">
    <location>
        <begin position="59"/>
        <end position="62"/>
    </location>
    <ligand>
        <name>substrate</name>
    </ligand>
</feature>
<keyword evidence="11 13" id="KW-0067">ATP-binding</keyword>
<organism evidence="17 18">
    <name type="scientific">Turicibacter sanguinis</name>
    <dbReference type="NCBI Taxonomy" id="154288"/>
    <lineage>
        <taxon>Bacteria</taxon>
        <taxon>Bacillati</taxon>
        <taxon>Bacillota</taxon>
        <taxon>Erysipelotrichia</taxon>
        <taxon>Erysipelotrichales</taxon>
        <taxon>Turicibacteraceae</taxon>
        <taxon>Turicibacter</taxon>
    </lineage>
</organism>
<proteinExistence type="inferred from homology"/>
<dbReference type="AlphaFoldDB" id="A0A173TDV8"/>
<evidence type="ECO:0000256" key="7">
    <source>
        <dbReference type="ARBA" id="ARBA00022490"/>
    </source>
</evidence>
<evidence type="ECO:0000256" key="15">
    <source>
        <dbReference type="PIRSR" id="PIRSR000724-2"/>
    </source>
</evidence>
<evidence type="ECO:0000256" key="8">
    <source>
        <dbReference type="ARBA" id="ARBA00022679"/>
    </source>
</evidence>
<evidence type="ECO:0000256" key="2">
    <source>
        <dbReference type="ARBA" id="ARBA00004496"/>
    </source>
</evidence>
<evidence type="ECO:0000256" key="14">
    <source>
        <dbReference type="PIRSR" id="PIRSR000724-1"/>
    </source>
</evidence>
<comment type="caution">
    <text evidence="17">The sequence shown here is derived from an EMBL/GenBank/DDBJ whole genome shotgun (WGS) entry which is preliminary data.</text>
</comment>
<dbReference type="PRINTS" id="PR00477">
    <property type="entry name" value="PHGLYCKINASE"/>
</dbReference>
<feature type="binding site" evidence="13 14">
    <location>
        <begin position="21"/>
        <end position="23"/>
    </location>
    <ligand>
        <name>substrate</name>
    </ligand>
</feature>
<keyword evidence="10 13" id="KW-0418">Kinase</keyword>
<dbReference type="GeneID" id="60058395"/>
<dbReference type="GO" id="GO:0006096">
    <property type="term" value="P:glycolytic process"/>
    <property type="evidence" value="ECO:0007669"/>
    <property type="project" value="UniProtKB-UniRule"/>
</dbReference>
<dbReference type="SUPFAM" id="SSF53748">
    <property type="entry name" value="Phosphoglycerate kinase"/>
    <property type="match status" value="1"/>
</dbReference>
<dbReference type="RefSeq" id="WP_006784483.1">
    <property type="nucleotide sequence ID" value="NZ_CABJBH010000002.1"/>
</dbReference>
<reference evidence="17 18" key="1">
    <citation type="journal article" date="2019" name="Nat. Med.">
        <title>A library of human gut bacterial isolates paired with longitudinal multiomics data enables mechanistic microbiome research.</title>
        <authorList>
            <person name="Poyet M."/>
            <person name="Groussin M."/>
            <person name="Gibbons S.M."/>
            <person name="Avila-Pacheco J."/>
            <person name="Jiang X."/>
            <person name="Kearney S.M."/>
            <person name="Perrotta A.R."/>
            <person name="Berdy B."/>
            <person name="Zhao S."/>
            <person name="Lieberman T.D."/>
            <person name="Swanson P.K."/>
            <person name="Smith M."/>
            <person name="Roesemann S."/>
            <person name="Alexander J.E."/>
            <person name="Rich S.A."/>
            <person name="Livny J."/>
            <person name="Vlamakis H."/>
            <person name="Clish C."/>
            <person name="Bullock K."/>
            <person name="Deik A."/>
            <person name="Scott J."/>
            <person name="Pierce K.A."/>
            <person name="Xavier R.J."/>
            <person name="Alm E.J."/>
        </authorList>
    </citation>
    <scope>NUCLEOTIDE SEQUENCE [LARGE SCALE GENOMIC DNA]</scope>
    <source>
        <strain evidence="17 18">BIOML-A198</strain>
    </source>
</reference>
<feature type="binding site" evidence="14">
    <location>
        <position position="156"/>
    </location>
    <ligand>
        <name>(2R)-3-phosphoglycerate</name>
        <dbReference type="ChEBI" id="CHEBI:58272"/>
    </ligand>
</feature>
<dbReference type="PIRSF" id="PIRSF000724">
    <property type="entry name" value="Pgk"/>
    <property type="match status" value="1"/>
</dbReference>
<dbReference type="EC" id="2.7.2.3" evidence="5 13"/>
<comment type="subunit">
    <text evidence="13">Monomer.</text>
</comment>
<evidence type="ECO:0000256" key="4">
    <source>
        <dbReference type="ARBA" id="ARBA00008982"/>
    </source>
</evidence>
<keyword evidence="9 13" id="KW-0547">Nucleotide-binding</keyword>
<dbReference type="PANTHER" id="PTHR11406">
    <property type="entry name" value="PHOSPHOGLYCERATE KINASE"/>
    <property type="match status" value="1"/>
</dbReference>
<evidence type="ECO:0000256" key="16">
    <source>
        <dbReference type="RuleBase" id="RU000532"/>
    </source>
</evidence>
<feature type="binding site" evidence="14">
    <location>
        <position position="36"/>
    </location>
    <ligand>
        <name>(2R)-3-phosphoglycerate</name>
        <dbReference type="ChEBI" id="CHEBI:58272"/>
    </ligand>
</feature>
<feature type="binding site" evidence="13 15">
    <location>
        <position position="206"/>
    </location>
    <ligand>
        <name>ATP</name>
        <dbReference type="ChEBI" id="CHEBI:30616"/>
    </ligand>
</feature>
<comment type="pathway">
    <text evidence="3 13">Carbohydrate degradation; glycolysis; pyruvate from D-glyceraldehyde 3-phosphate: step 2/5.</text>
</comment>
<feature type="binding site" evidence="13">
    <location>
        <position position="36"/>
    </location>
    <ligand>
        <name>substrate</name>
    </ligand>
</feature>
<feature type="binding site" evidence="13 15">
    <location>
        <position position="325"/>
    </location>
    <ligand>
        <name>ATP</name>
        <dbReference type="ChEBI" id="CHEBI:30616"/>
    </ligand>
</feature>
<dbReference type="InterPro" id="IPR015824">
    <property type="entry name" value="Phosphoglycerate_kinase_N"/>
</dbReference>
<protein>
    <recommendedName>
        <fullName evidence="6 13">Phosphoglycerate kinase</fullName>
        <ecNumber evidence="5 13">2.7.2.3</ecNumber>
    </recommendedName>
</protein>
<dbReference type="GO" id="GO:0004618">
    <property type="term" value="F:phosphoglycerate kinase activity"/>
    <property type="evidence" value="ECO:0007669"/>
    <property type="project" value="UniProtKB-UniRule"/>
</dbReference>
<dbReference type="GO" id="GO:0006094">
    <property type="term" value="P:gluconeogenesis"/>
    <property type="evidence" value="ECO:0007669"/>
    <property type="project" value="TreeGrafter"/>
</dbReference>
<dbReference type="Proteomes" id="UP000487649">
    <property type="component" value="Unassembled WGS sequence"/>
</dbReference>
<comment type="subcellular location">
    <subcellularLocation>
        <location evidence="2 13">Cytoplasm</location>
    </subcellularLocation>
</comment>
<feature type="binding site" evidence="13 15">
    <location>
        <position position="294"/>
    </location>
    <ligand>
        <name>ATP</name>
        <dbReference type="ChEBI" id="CHEBI:30616"/>
    </ligand>
</feature>